<reference evidence="4" key="1">
    <citation type="submission" date="2009-12" db="EMBL/GenBank/DDBJ databases">
        <title>Complete sequence of Treponema azotonutricium strain ZAS-9.</title>
        <authorList>
            <person name="Tetu S.G."/>
            <person name="Matson E."/>
            <person name="Ren Q."/>
            <person name="Seshadri R."/>
            <person name="Elbourne L."/>
            <person name="Hassan K.A."/>
            <person name="Durkin A."/>
            <person name="Radune D."/>
            <person name="Mohamoud Y."/>
            <person name="Shay R."/>
            <person name="Jin S."/>
            <person name="Zhang X."/>
            <person name="Lucey K."/>
            <person name="Ballor N.R."/>
            <person name="Ottesen E."/>
            <person name="Rosenthal R."/>
            <person name="Allen A."/>
            <person name="Leadbetter J.R."/>
            <person name="Paulsen I.T."/>
        </authorList>
    </citation>
    <scope>NUCLEOTIDE SEQUENCE [LARGE SCALE GENOMIC DNA]</scope>
    <source>
        <strain evidence="4">ATCC BAA-888 / DSM 13862 / ZAS-9</strain>
    </source>
</reference>
<protein>
    <recommendedName>
        <fullName evidence="2">Pallilysin beta barrel domain-containing protein</fullName>
    </recommendedName>
</protein>
<organism evidence="3 4">
    <name type="scientific">Leadbettera azotonutricia (strain ATCC BAA-888 / DSM 13862 / ZAS-9)</name>
    <name type="common">Treponema azotonutricium</name>
    <dbReference type="NCBI Taxonomy" id="545695"/>
    <lineage>
        <taxon>Bacteria</taxon>
        <taxon>Pseudomonadati</taxon>
        <taxon>Spirochaetota</taxon>
        <taxon>Spirochaetia</taxon>
        <taxon>Spirochaetales</taxon>
        <taxon>Breznakiellaceae</taxon>
        <taxon>Leadbettera</taxon>
    </lineage>
</organism>
<keyword evidence="1" id="KW-0472">Membrane</keyword>
<dbReference type="InParanoid" id="F5Y8I5"/>
<sequence>MTRTFLKVITTLVFVFVALGIGVLVVFPSLWNPKKADEYRQTRIVIPQAMIPETGTEENIAERMAREDQLTIKAPLADGEIMALVLNEDLDGDHQDEQIVAYRNLLEIESPIYLTYIDYDESQRGYRRVWSAPTAATRPGTISLYTQDLVGDRSICILLAGMNGLGEHTLTIFRKPQGDAAPDFTKIAELRIDGSITVREAERAQAYQLGMSRGASFPIVAYGRDYDSPNIMDQVEITYAYNAINGLYEQSGIIPVPGTQIEQRRVRELLGNPGAFEDFITGLWYYISPQGTIDLKQYIYFDPSSREIIFYGDETQQVFTWQNSSATRYGLYVASQNISVTTLRRSIDIELETLDSIRVKVFEDVRLKIVVNPPWDGSYRKAGPMENRPAGQAKGSAHIDASYDGSIGKIRFSPDGNYELNVGGAVRAGKYAFFGLENRELLELRSGSGERETYLVESQDASEEGKNRKALTLLRIRLGARGIQELHEGTISLTLAGE</sequence>
<dbReference type="InterPro" id="IPR041037">
    <property type="entry name" value="Pallilysin"/>
</dbReference>
<dbReference type="AlphaFoldDB" id="F5Y8I5"/>
<dbReference type="Proteomes" id="UP000009222">
    <property type="component" value="Chromosome"/>
</dbReference>
<dbReference type="OrthoDB" id="366418at2"/>
<dbReference type="EMBL" id="CP001841">
    <property type="protein sequence ID" value="AEF83278.1"/>
    <property type="molecule type" value="Genomic_DNA"/>
</dbReference>
<reference evidence="3 4" key="2">
    <citation type="journal article" date="2011" name="ISME J.">
        <title>RNA-seq reveals cooperative metabolic interactions between two termite-gut spirochete species in co-culture.</title>
        <authorList>
            <person name="Rosenthal A.Z."/>
            <person name="Matson E.G."/>
            <person name="Eldar A."/>
            <person name="Leadbetter J.R."/>
        </authorList>
    </citation>
    <scope>NUCLEOTIDE SEQUENCE [LARGE SCALE GENOMIC DNA]</scope>
    <source>
        <strain evidence="4">ATCC BAA-888 / DSM 13862 / ZAS-9</strain>
    </source>
</reference>
<evidence type="ECO:0000256" key="1">
    <source>
        <dbReference type="SAM" id="Phobius"/>
    </source>
</evidence>
<keyword evidence="4" id="KW-1185">Reference proteome</keyword>
<dbReference type="STRING" id="545695.TREAZ_3334"/>
<dbReference type="HOGENOM" id="CLU_042921_0_0_12"/>
<gene>
    <name evidence="3" type="ordered locus">TREAZ_3334</name>
</gene>
<dbReference type="eggNOG" id="ENOG5034196">
    <property type="taxonomic scope" value="Bacteria"/>
</dbReference>
<evidence type="ECO:0000313" key="3">
    <source>
        <dbReference type="EMBL" id="AEF83278.1"/>
    </source>
</evidence>
<name>F5Y8I5_LEAAZ</name>
<dbReference type="RefSeq" id="WP_015712234.1">
    <property type="nucleotide sequence ID" value="NC_015577.1"/>
</dbReference>
<feature type="domain" description="Pallilysin beta barrel" evidence="2">
    <location>
        <begin position="264"/>
        <end position="381"/>
    </location>
</feature>
<evidence type="ECO:0000313" key="4">
    <source>
        <dbReference type="Proteomes" id="UP000009222"/>
    </source>
</evidence>
<dbReference type="Pfam" id="PF18663">
    <property type="entry name" value="Pallilysin"/>
    <property type="match status" value="1"/>
</dbReference>
<proteinExistence type="predicted"/>
<dbReference type="NCBIfam" id="NF033751">
    <property type="entry name" value="pallilysin_like"/>
    <property type="match status" value="1"/>
</dbReference>
<feature type="transmembrane region" description="Helical" evidence="1">
    <location>
        <begin position="12"/>
        <end position="31"/>
    </location>
</feature>
<evidence type="ECO:0000259" key="2">
    <source>
        <dbReference type="Pfam" id="PF18663"/>
    </source>
</evidence>
<dbReference type="KEGG" id="taz:TREAZ_3334"/>
<keyword evidence="1" id="KW-0812">Transmembrane</keyword>
<accession>F5Y8I5</accession>
<keyword evidence="1" id="KW-1133">Transmembrane helix</keyword>